<dbReference type="AlphaFoldDB" id="A0A8J7LE31"/>
<gene>
    <name evidence="2" type="ORF">I8752_06190</name>
</gene>
<evidence type="ECO:0000313" key="2">
    <source>
        <dbReference type="EMBL" id="MBH8572608.1"/>
    </source>
</evidence>
<dbReference type="RefSeq" id="WP_214431433.1">
    <property type="nucleotide sequence ID" value="NZ_CAWPUQ010000057.1"/>
</dbReference>
<dbReference type="EMBL" id="JAECZA010000015">
    <property type="protein sequence ID" value="MBH8572608.1"/>
    <property type="molecule type" value="Genomic_DNA"/>
</dbReference>
<feature type="coiled-coil region" evidence="1">
    <location>
        <begin position="439"/>
        <end position="466"/>
    </location>
</feature>
<evidence type="ECO:0000256" key="1">
    <source>
        <dbReference type="SAM" id="Coils"/>
    </source>
</evidence>
<sequence length="492" mass="56133">MTISRIKLQDNLTRSDYFTNLIEMAYSVPEGDALLKLIKTENIFGWGTDKECLLQYALGRWGAQVGTVVEIGSFKGRSTVCFARGVKDGNREGVVAIDPHTGAPPWFPAIPPSFTLKEFENNLNTANVSTKVTSFITDSFQAARIWPALPIRVLFLDGDHSFEGLLADYEQWIEKLVVGGILLIDDVDDPIHLPGIIRFVESVITHEAFSDITIIDGILAAIKKDLGVIGHLNHLQECLKNESNYTALWNQRAEREIALHNFYTNKSILTKPSINHSNDKLIDSDNQTKFLSTSECELIRNFYIYNRSLALTALTIAQNTSQSRAIFTDSIRFVDNGQFKEINLSESDWISQIEQAAQSWQSLPIRLLYLDLPDYYALDKILEIWKTKLAKYAVVLLHKNSEFDIPKIIYELQLSPFQGMGYEDNIYWTICMESSGDKMLEIQSENIKLKNEIIKINQETDELKNEILAMESSKFWKIRQKWIKIKSIFVVN</sequence>
<keyword evidence="3" id="KW-1185">Reference proteome</keyword>
<proteinExistence type="predicted"/>
<dbReference type="Proteomes" id="UP000662314">
    <property type="component" value="Unassembled WGS sequence"/>
</dbReference>
<dbReference type="Pfam" id="PF13578">
    <property type="entry name" value="Methyltransf_24"/>
    <property type="match status" value="1"/>
</dbReference>
<comment type="caution">
    <text evidence="2">The sequence shown here is derived from an EMBL/GenBank/DDBJ whole genome shotgun (WGS) entry which is preliminary data.</text>
</comment>
<reference evidence="2 3" key="1">
    <citation type="journal article" date="2021" name="Int. J. Syst. Evol. Microbiol.">
        <title>Amazonocrinis nigriterrae gen. nov., sp. nov., Atlanticothrix silvestris gen. nov., sp. nov. and Dendronalium phyllosphericum gen. nov., sp. nov., nostocacean cyanobacteria from Brazilian environments.</title>
        <authorList>
            <person name="Alvarenga D.O."/>
            <person name="Andreote A.P.D."/>
            <person name="Branco L.H.Z."/>
            <person name="Delbaje E."/>
            <person name="Cruz R.B."/>
            <person name="Varani A.M."/>
            <person name="Fiore M.F."/>
        </authorList>
    </citation>
    <scope>NUCLEOTIDE SEQUENCE [LARGE SCALE GENOMIC DNA]</scope>
    <source>
        <strain evidence="2 3">CENA369</strain>
    </source>
</reference>
<organism evidence="2 3">
    <name type="scientific">Dendronalium phyllosphericum CENA369</name>
    <dbReference type="NCBI Taxonomy" id="1725256"/>
    <lineage>
        <taxon>Bacteria</taxon>
        <taxon>Bacillati</taxon>
        <taxon>Cyanobacteriota</taxon>
        <taxon>Cyanophyceae</taxon>
        <taxon>Nostocales</taxon>
        <taxon>Nostocaceae</taxon>
        <taxon>Dendronalium</taxon>
        <taxon>Dendronalium phyllosphericum</taxon>
    </lineage>
</organism>
<dbReference type="Gene3D" id="3.40.50.150">
    <property type="entry name" value="Vaccinia Virus protein VP39"/>
    <property type="match status" value="1"/>
</dbReference>
<name>A0A8J7LE31_9NOST</name>
<dbReference type="InterPro" id="IPR029063">
    <property type="entry name" value="SAM-dependent_MTases_sf"/>
</dbReference>
<dbReference type="SUPFAM" id="SSF53335">
    <property type="entry name" value="S-adenosyl-L-methionine-dependent methyltransferases"/>
    <property type="match status" value="1"/>
</dbReference>
<keyword evidence="2" id="KW-0808">Transferase</keyword>
<protein>
    <submittedName>
        <fullName evidence="2">Class I SAM-dependent methyltransferase</fullName>
    </submittedName>
</protein>
<accession>A0A8J7LE31</accession>
<evidence type="ECO:0000313" key="3">
    <source>
        <dbReference type="Proteomes" id="UP000662314"/>
    </source>
</evidence>
<dbReference type="GO" id="GO:0008168">
    <property type="term" value="F:methyltransferase activity"/>
    <property type="evidence" value="ECO:0007669"/>
    <property type="project" value="UniProtKB-KW"/>
</dbReference>
<keyword evidence="1" id="KW-0175">Coiled coil</keyword>
<dbReference type="GO" id="GO:0032259">
    <property type="term" value="P:methylation"/>
    <property type="evidence" value="ECO:0007669"/>
    <property type="project" value="UniProtKB-KW"/>
</dbReference>
<keyword evidence="2" id="KW-0489">Methyltransferase</keyword>